<proteinExistence type="predicted"/>
<name>A0A642F7B7_BACFG</name>
<gene>
    <name evidence="1" type="ORF">F2Z89_00635</name>
</gene>
<dbReference type="AlphaFoldDB" id="A0A642F7B7"/>
<dbReference type="Proteomes" id="UP000460666">
    <property type="component" value="Unassembled WGS sequence"/>
</dbReference>
<comment type="caution">
    <text evidence="1">The sequence shown here is derived from an EMBL/GenBank/DDBJ whole genome shotgun (WGS) entry which is preliminary data.</text>
</comment>
<organism evidence="1 2">
    <name type="scientific">Bacteroides fragilis</name>
    <dbReference type="NCBI Taxonomy" id="817"/>
    <lineage>
        <taxon>Bacteria</taxon>
        <taxon>Pseudomonadati</taxon>
        <taxon>Bacteroidota</taxon>
        <taxon>Bacteroidia</taxon>
        <taxon>Bacteroidales</taxon>
        <taxon>Bacteroidaceae</taxon>
        <taxon>Bacteroides</taxon>
    </lineage>
</organism>
<sequence>MKSRLNQLTLSEFIELLCGNHLVLCAPGEVLPKEHLNQCAIKLIGEYRAIVNPVATKAMLVEYEDVTKQRIDILLLRICQTLMSLNVYDDVREILQMIDCGGLTMTEEQVKSKVEELLRTALFEQKRNDEMRQEEVHPNKLTPDQIRASFDAEIAFMMTFFKMPINHATNAAIYANIVHQADVDIKHKLRSQ</sequence>
<accession>A0A642F7B7</accession>
<evidence type="ECO:0000313" key="2">
    <source>
        <dbReference type="Proteomes" id="UP000460666"/>
    </source>
</evidence>
<dbReference type="EMBL" id="VWCJ01000001">
    <property type="protein sequence ID" value="KAA5001847.1"/>
    <property type="molecule type" value="Genomic_DNA"/>
</dbReference>
<protein>
    <submittedName>
        <fullName evidence="1">Uncharacterized protein</fullName>
    </submittedName>
</protein>
<evidence type="ECO:0000313" key="1">
    <source>
        <dbReference type="EMBL" id="KAA5001847.1"/>
    </source>
</evidence>
<reference evidence="1 2" key="1">
    <citation type="journal article" date="2019" name="Nat. Med.">
        <title>A library of human gut bacterial isolates paired with longitudinal multiomics data enables mechanistic microbiome research.</title>
        <authorList>
            <person name="Poyet M."/>
            <person name="Groussin M."/>
            <person name="Gibbons S.M."/>
            <person name="Avila-Pacheco J."/>
            <person name="Jiang X."/>
            <person name="Kearney S.M."/>
            <person name="Perrotta A.R."/>
            <person name="Berdy B."/>
            <person name="Zhao S."/>
            <person name="Lieberman T.D."/>
            <person name="Swanson P.K."/>
            <person name="Smith M."/>
            <person name="Roesemann S."/>
            <person name="Alexander J.E."/>
            <person name="Rich S.A."/>
            <person name="Livny J."/>
            <person name="Vlamakis H."/>
            <person name="Clish C."/>
            <person name="Bullock K."/>
            <person name="Deik A."/>
            <person name="Scott J."/>
            <person name="Pierce K.A."/>
            <person name="Xavier R.J."/>
            <person name="Alm E.J."/>
        </authorList>
    </citation>
    <scope>NUCLEOTIDE SEQUENCE [LARGE SCALE GENOMIC DNA]</scope>
    <source>
        <strain evidence="1 2">BIOML-A46</strain>
    </source>
</reference>
<dbReference type="RefSeq" id="WP_065739669.1">
    <property type="nucleotide sequence ID" value="NZ_CP043610.1"/>
</dbReference>